<evidence type="ECO:0000256" key="3">
    <source>
        <dbReference type="ARBA" id="ARBA00021907"/>
    </source>
</evidence>
<dbReference type="PIRSF" id="PIRSF003097">
    <property type="entry name" value="FtsX"/>
    <property type="match status" value="1"/>
</dbReference>
<accession>A0A918N1R9</accession>
<protein>
    <recommendedName>
        <fullName evidence="3 10">Cell division protein FtsX</fullName>
    </recommendedName>
</protein>
<feature type="domain" description="FtsX extracellular" evidence="13">
    <location>
        <begin position="63"/>
        <end position="156"/>
    </location>
</feature>
<keyword evidence="10" id="KW-0997">Cell inner membrane</keyword>
<organism evidence="14 15">
    <name type="scientific">Advenella faeciporci</name>
    <dbReference type="NCBI Taxonomy" id="797535"/>
    <lineage>
        <taxon>Bacteria</taxon>
        <taxon>Pseudomonadati</taxon>
        <taxon>Pseudomonadota</taxon>
        <taxon>Betaproteobacteria</taxon>
        <taxon>Burkholderiales</taxon>
        <taxon>Alcaligenaceae</taxon>
    </lineage>
</organism>
<evidence type="ECO:0000313" key="15">
    <source>
        <dbReference type="Proteomes" id="UP000608345"/>
    </source>
</evidence>
<sequence>MNTWLRHHLYAIHIAARRLLGTPFSSLTNIIVIALVLTLPLLASAMLVSMQPIARNISVNPAISLFMKEATTIEQTRAVASQLKNEHSQSILTLEVVDKADALQSLKASESWSDALKVLPQNPLPHSIIITLSDEASPTEKAEELAEVWSKLPDVDVLQFDSAWVQKLEAILSFIRIVLGLLAAGVALIVITTIFNTVRMQALVQRDEIAVARLVGATESFVRRPFLYFGAITGLTAGLLAVVLTTITLGFLNQAITLLSNSYGIPFSVTLPSASWLALTIALVMLIAATAARWSVTRHSHF</sequence>
<dbReference type="Pfam" id="PF18075">
    <property type="entry name" value="FtsX_ECD"/>
    <property type="match status" value="1"/>
</dbReference>
<name>A0A918N1R9_9BURK</name>
<comment type="similarity">
    <text evidence="2 10">Belongs to the ABC-4 integral membrane protein family. FtsX subfamily.</text>
</comment>
<evidence type="ECO:0000259" key="12">
    <source>
        <dbReference type="Pfam" id="PF02687"/>
    </source>
</evidence>
<evidence type="ECO:0000256" key="8">
    <source>
        <dbReference type="ARBA" id="ARBA00023136"/>
    </source>
</evidence>
<dbReference type="Pfam" id="PF02687">
    <property type="entry name" value="FtsX"/>
    <property type="match status" value="1"/>
</dbReference>
<dbReference type="InterPro" id="IPR040690">
    <property type="entry name" value="FtsX_ECD"/>
</dbReference>
<dbReference type="RefSeq" id="WP_189385939.1">
    <property type="nucleotide sequence ID" value="NZ_BAABFY010000044.1"/>
</dbReference>
<comment type="function">
    <text evidence="10">Part of the ABC transporter FtsEX involved in cellular division.</text>
</comment>
<dbReference type="InterPro" id="IPR003838">
    <property type="entry name" value="ABC3_permease_C"/>
</dbReference>
<feature type="transmembrane region" description="Helical" evidence="11">
    <location>
        <begin position="273"/>
        <end position="296"/>
    </location>
</feature>
<feature type="domain" description="ABC3 transporter permease C-terminal" evidence="12">
    <location>
        <begin position="181"/>
        <end position="299"/>
    </location>
</feature>
<feature type="transmembrane region" description="Helical" evidence="11">
    <location>
        <begin position="174"/>
        <end position="195"/>
    </location>
</feature>
<reference evidence="14" key="1">
    <citation type="journal article" date="2014" name="Int. J. Syst. Evol. Microbiol.">
        <title>Complete genome sequence of Corynebacterium casei LMG S-19264T (=DSM 44701T), isolated from a smear-ripened cheese.</title>
        <authorList>
            <consortium name="US DOE Joint Genome Institute (JGI-PGF)"/>
            <person name="Walter F."/>
            <person name="Albersmeier A."/>
            <person name="Kalinowski J."/>
            <person name="Ruckert C."/>
        </authorList>
    </citation>
    <scope>NUCLEOTIDE SEQUENCE</scope>
    <source>
        <strain evidence="14">KCTC 23732</strain>
    </source>
</reference>
<comment type="subcellular location">
    <subcellularLocation>
        <location evidence="10">Cell inner membrane</location>
    </subcellularLocation>
    <subcellularLocation>
        <location evidence="1">Cell membrane</location>
        <topology evidence="1">Multi-pass membrane protein</topology>
    </subcellularLocation>
</comment>
<feature type="transmembrane region" description="Helical" evidence="11">
    <location>
        <begin position="27"/>
        <end position="48"/>
    </location>
</feature>
<gene>
    <name evidence="14" type="ORF">GCM10011450_26070</name>
</gene>
<evidence type="ECO:0000256" key="6">
    <source>
        <dbReference type="ARBA" id="ARBA00022692"/>
    </source>
</evidence>
<evidence type="ECO:0000256" key="4">
    <source>
        <dbReference type="ARBA" id="ARBA00022475"/>
    </source>
</evidence>
<keyword evidence="8 10" id="KW-0472">Membrane</keyword>
<keyword evidence="5 10" id="KW-0132">Cell division</keyword>
<keyword evidence="15" id="KW-1185">Reference proteome</keyword>
<evidence type="ECO:0000256" key="5">
    <source>
        <dbReference type="ARBA" id="ARBA00022618"/>
    </source>
</evidence>
<feature type="transmembrane region" description="Helical" evidence="11">
    <location>
        <begin position="226"/>
        <end position="252"/>
    </location>
</feature>
<evidence type="ECO:0000256" key="2">
    <source>
        <dbReference type="ARBA" id="ARBA00007379"/>
    </source>
</evidence>
<dbReference type="Proteomes" id="UP000608345">
    <property type="component" value="Unassembled WGS sequence"/>
</dbReference>
<dbReference type="GO" id="GO:0032153">
    <property type="term" value="C:cell division site"/>
    <property type="evidence" value="ECO:0007669"/>
    <property type="project" value="TreeGrafter"/>
</dbReference>
<dbReference type="InterPro" id="IPR004513">
    <property type="entry name" value="FtsX"/>
</dbReference>
<dbReference type="AlphaFoldDB" id="A0A918N1R9"/>
<dbReference type="EMBL" id="BMYS01000024">
    <property type="protein sequence ID" value="GGW95086.1"/>
    <property type="molecule type" value="Genomic_DNA"/>
</dbReference>
<evidence type="ECO:0000256" key="10">
    <source>
        <dbReference type="PIRNR" id="PIRNR003097"/>
    </source>
</evidence>
<evidence type="ECO:0000256" key="9">
    <source>
        <dbReference type="ARBA" id="ARBA00023306"/>
    </source>
</evidence>
<evidence type="ECO:0000259" key="13">
    <source>
        <dbReference type="Pfam" id="PF18075"/>
    </source>
</evidence>
<keyword evidence="7 11" id="KW-1133">Transmembrane helix</keyword>
<evidence type="ECO:0000256" key="1">
    <source>
        <dbReference type="ARBA" id="ARBA00004651"/>
    </source>
</evidence>
<keyword evidence="4 10" id="KW-1003">Cell membrane</keyword>
<dbReference type="Gene3D" id="3.30.70.3040">
    <property type="match status" value="1"/>
</dbReference>
<keyword evidence="9 10" id="KW-0131">Cell cycle</keyword>
<evidence type="ECO:0000256" key="11">
    <source>
        <dbReference type="SAM" id="Phobius"/>
    </source>
</evidence>
<reference evidence="14" key="2">
    <citation type="submission" date="2020-09" db="EMBL/GenBank/DDBJ databases">
        <authorList>
            <person name="Sun Q."/>
            <person name="Kim S."/>
        </authorList>
    </citation>
    <scope>NUCLEOTIDE SEQUENCE</scope>
    <source>
        <strain evidence="14">KCTC 23732</strain>
    </source>
</reference>
<dbReference type="PANTHER" id="PTHR47755:SF1">
    <property type="entry name" value="CELL DIVISION PROTEIN FTSX"/>
    <property type="match status" value="1"/>
</dbReference>
<dbReference type="GO" id="GO:0005886">
    <property type="term" value="C:plasma membrane"/>
    <property type="evidence" value="ECO:0007669"/>
    <property type="project" value="UniProtKB-SubCell"/>
</dbReference>
<proteinExistence type="inferred from homology"/>
<dbReference type="GO" id="GO:0051301">
    <property type="term" value="P:cell division"/>
    <property type="evidence" value="ECO:0007669"/>
    <property type="project" value="UniProtKB-KW"/>
</dbReference>
<comment type="caution">
    <text evidence="14">The sequence shown here is derived from an EMBL/GenBank/DDBJ whole genome shotgun (WGS) entry which is preliminary data.</text>
</comment>
<dbReference type="PANTHER" id="PTHR47755">
    <property type="entry name" value="CELL DIVISION PROTEIN FTSX"/>
    <property type="match status" value="1"/>
</dbReference>
<evidence type="ECO:0000313" key="14">
    <source>
        <dbReference type="EMBL" id="GGW95086.1"/>
    </source>
</evidence>
<evidence type="ECO:0000256" key="7">
    <source>
        <dbReference type="ARBA" id="ARBA00022989"/>
    </source>
</evidence>
<keyword evidence="6 11" id="KW-0812">Transmembrane</keyword>